<dbReference type="InParanoid" id="D3BP80"/>
<accession>D3BP80</accession>
<keyword evidence="2" id="KW-1185">Reference proteome</keyword>
<dbReference type="RefSeq" id="XP_020429219.1">
    <property type="nucleotide sequence ID" value="XM_020580632.1"/>
</dbReference>
<proteinExistence type="predicted"/>
<dbReference type="Proteomes" id="UP000001396">
    <property type="component" value="Unassembled WGS sequence"/>
</dbReference>
<sequence>MEDKCRIENQKSFEKALARAEPMGKLSKFLFTHEKELLESGKLFNITHRGSTSAWLEAPSSVAPDGCTNVYRPMGDLEVRYLVEHKLLPDTQPYQAIIEGEVGRAYANKYLSGKKWTDTEPSTVVEFTCPKDLIEQLKKIQMKVEDGALSMGLGNKAGGGLPLFNKCLADGTSTFRIVKVKRVMPS</sequence>
<dbReference type="FunCoup" id="D3BP80">
    <property type="interactions" value="805"/>
</dbReference>
<organism evidence="1 2">
    <name type="scientific">Heterostelium pallidum (strain ATCC 26659 / Pp 5 / PN500)</name>
    <name type="common">Cellular slime mold</name>
    <name type="synonym">Polysphondylium pallidum</name>
    <dbReference type="NCBI Taxonomy" id="670386"/>
    <lineage>
        <taxon>Eukaryota</taxon>
        <taxon>Amoebozoa</taxon>
        <taxon>Evosea</taxon>
        <taxon>Eumycetozoa</taxon>
        <taxon>Dictyostelia</taxon>
        <taxon>Acytosteliales</taxon>
        <taxon>Acytosteliaceae</taxon>
        <taxon>Heterostelium</taxon>
    </lineage>
</organism>
<evidence type="ECO:0000313" key="2">
    <source>
        <dbReference type="Proteomes" id="UP000001396"/>
    </source>
</evidence>
<name>D3BP80_HETP5</name>
<dbReference type="AlphaFoldDB" id="D3BP80"/>
<reference evidence="1 2" key="1">
    <citation type="journal article" date="2011" name="Genome Res.">
        <title>Phylogeny-wide analysis of social amoeba genomes highlights ancient origins for complex intercellular communication.</title>
        <authorList>
            <person name="Heidel A.J."/>
            <person name="Lawal H.M."/>
            <person name="Felder M."/>
            <person name="Schilde C."/>
            <person name="Helps N.R."/>
            <person name="Tunggal B."/>
            <person name="Rivero F."/>
            <person name="John U."/>
            <person name="Schleicher M."/>
            <person name="Eichinger L."/>
            <person name="Platzer M."/>
            <person name="Noegel A.A."/>
            <person name="Schaap P."/>
            <person name="Gloeckner G."/>
        </authorList>
    </citation>
    <scope>NUCLEOTIDE SEQUENCE [LARGE SCALE GENOMIC DNA]</scope>
    <source>
        <strain evidence="2">ATCC 26659 / Pp 5 / PN500</strain>
    </source>
</reference>
<dbReference type="EMBL" id="ADBJ01000044">
    <property type="protein sequence ID" value="EFA77090.1"/>
    <property type="molecule type" value="Genomic_DNA"/>
</dbReference>
<protein>
    <submittedName>
        <fullName evidence="1">Uncharacterized protein</fullName>
    </submittedName>
</protein>
<gene>
    <name evidence="1" type="ORF">PPL_09843</name>
</gene>
<dbReference type="OMA" id="VYRPMGD"/>
<evidence type="ECO:0000313" key="1">
    <source>
        <dbReference type="EMBL" id="EFA77090.1"/>
    </source>
</evidence>
<comment type="caution">
    <text evidence="1">The sequence shown here is derived from an EMBL/GenBank/DDBJ whole genome shotgun (WGS) entry which is preliminary data.</text>
</comment>
<dbReference type="GeneID" id="31365315"/>